<evidence type="ECO:0000313" key="4">
    <source>
        <dbReference type="EMBL" id="RIA93956.1"/>
    </source>
</evidence>
<evidence type="ECO:0000256" key="1">
    <source>
        <dbReference type="ARBA" id="ARBA00005655"/>
    </source>
</evidence>
<keyword evidence="2" id="KW-0175">Coiled coil</keyword>
<reference evidence="4 5" key="1">
    <citation type="submission" date="2018-06" db="EMBL/GenBank/DDBJ databases">
        <title>Comparative genomics reveals the genomic features of Rhizophagus irregularis, R. cerebriforme, R. diaphanum and Gigaspora rosea, and their symbiotic lifestyle signature.</title>
        <authorList>
            <person name="Morin E."/>
            <person name="San Clemente H."/>
            <person name="Chen E.C.H."/>
            <person name="De La Providencia I."/>
            <person name="Hainaut M."/>
            <person name="Kuo A."/>
            <person name="Kohler A."/>
            <person name="Murat C."/>
            <person name="Tang N."/>
            <person name="Roy S."/>
            <person name="Loubradou J."/>
            <person name="Henrissat B."/>
            <person name="Grigoriev I.V."/>
            <person name="Corradi N."/>
            <person name="Roux C."/>
            <person name="Martin F.M."/>
        </authorList>
    </citation>
    <scope>NUCLEOTIDE SEQUENCE [LARGE SCALE GENOMIC DNA]</scope>
    <source>
        <strain evidence="4 5">DAOM 227022</strain>
    </source>
</reference>
<dbReference type="Pfam" id="PF03194">
    <property type="entry name" value="LUC7"/>
    <property type="match status" value="1"/>
</dbReference>
<comment type="similarity">
    <text evidence="1">Belongs to the Luc7 family.</text>
</comment>
<protein>
    <recommendedName>
        <fullName evidence="6">LUC7-domain-containing protein</fullName>
    </recommendedName>
</protein>
<feature type="compositionally biased region" description="Basic and acidic residues" evidence="3">
    <location>
        <begin position="229"/>
        <end position="291"/>
    </location>
</feature>
<dbReference type="STRING" id="658196.A0A397TAJ0"/>
<organism evidence="4 5">
    <name type="scientific">Glomus cerebriforme</name>
    <dbReference type="NCBI Taxonomy" id="658196"/>
    <lineage>
        <taxon>Eukaryota</taxon>
        <taxon>Fungi</taxon>
        <taxon>Fungi incertae sedis</taxon>
        <taxon>Mucoromycota</taxon>
        <taxon>Glomeromycotina</taxon>
        <taxon>Glomeromycetes</taxon>
        <taxon>Glomerales</taxon>
        <taxon>Glomeraceae</taxon>
        <taxon>Glomus</taxon>
    </lineage>
</organism>
<dbReference type="EMBL" id="QKYT01000093">
    <property type="protein sequence ID" value="RIA93956.1"/>
    <property type="molecule type" value="Genomic_DNA"/>
</dbReference>
<dbReference type="OrthoDB" id="153872at2759"/>
<feature type="region of interest" description="Disordered" evidence="3">
    <location>
        <begin position="229"/>
        <end position="316"/>
    </location>
</feature>
<gene>
    <name evidence="4" type="ORF">C1645_761166</name>
</gene>
<name>A0A397TAJ0_9GLOM</name>
<evidence type="ECO:0000256" key="3">
    <source>
        <dbReference type="SAM" id="MobiDB-lite"/>
    </source>
</evidence>
<dbReference type="PANTHER" id="PTHR12375">
    <property type="entry name" value="RNA-BINDING PROTEIN LUC7-RELATED"/>
    <property type="match status" value="1"/>
</dbReference>
<dbReference type="GO" id="GO:0005685">
    <property type="term" value="C:U1 snRNP"/>
    <property type="evidence" value="ECO:0007669"/>
    <property type="project" value="InterPro"/>
</dbReference>
<dbReference type="Proteomes" id="UP000265703">
    <property type="component" value="Unassembled WGS sequence"/>
</dbReference>
<dbReference type="GO" id="GO:0006376">
    <property type="term" value="P:mRNA splice site recognition"/>
    <property type="evidence" value="ECO:0007669"/>
    <property type="project" value="InterPro"/>
</dbReference>
<evidence type="ECO:0008006" key="6">
    <source>
        <dbReference type="Google" id="ProtNLM"/>
    </source>
</evidence>
<dbReference type="InterPro" id="IPR004882">
    <property type="entry name" value="Luc7-rel"/>
</dbReference>
<feature type="compositionally biased region" description="Basic residues" evidence="3">
    <location>
        <begin position="292"/>
        <end position="316"/>
    </location>
</feature>
<evidence type="ECO:0000256" key="2">
    <source>
        <dbReference type="SAM" id="Coils"/>
    </source>
</evidence>
<evidence type="ECO:0000313" key="5">
    <source>
        <dbReference type="Proteomes" id="UP000265703"/>
    </source>
</evidence>
<proteinExistence type="inferred from homology"/>
<keyword evidence="5" id="KW-1185">Reference proteome</keyword>
<feature type="coiled-coil region" evidence="2">
    <location>
        <begin position="115"/>
        <end position="142"/>
    </location>
</feature>
<sequence length="316" mass="37012">MAAEARKALEALMGAEALGGDPDHMKYDDDKVCRNYLCGLCPHDLFTNTKMDLGACPKMHSERLKSEYEEAKKRKECDYEAEFERNLANFVADCDRKIASAQKRLDKTPEDSAKVTQLTKEIESLATEISELTKEVEVLGEEGKVTESMKLLQDVEAKKALKIEKEKELKNSAEGNGPSQQQKLRVCEVCSAYLSIFDSDRRLADHFGGKMHLGYLKIRDLLKELKEKNKDRGNDSRDGRSYHDRDRDRDRERERDRDRDRDRDRGYDRDRHRDYRGGRYDYDRRSSYDRRSRSRSPGRRGNYSRRRSRTPPRRRQ</sequence>
<comment type="caution">
    <text evidence="4">The sequence shown here is derived from an EMBL/GenBank/DDBJ whole genome shotgun (WGS) entry which is preliminary data.</text>
</comment>
<accession>A0A397TAJ0</accession>
<dbReference type="GO" id="GO:0003729">
    <property type="term" value="F:mRNA binding"/>
    <property type="evidence" value="ECO:0007669"/>
    <property type="project" value="InterPro"/>
</dbReference>
<dbReference type="AlphaFoldDB" id="A0A397TAJ0"/>